<dbReference type="InterPro" id="IPR050275">
    <property type="entry name" value="PGM_Phosphatase"/>
</dbReference>
<keyword evidence="4" id="KW-1185">Reference proteome</keyword>
<evidence type="ECO:0000313" key="4">
    <source>
        <dbReference type="Proteomes" id="UP000594468"/>
    </source>
</evidence>
<gene>
    <name evidence="3" type="ORF">G4Y79_11190</name>
</gene>
<evidence type="ECO:0000256" key="1">
    <source>
        <dbReference type="PIRSR" id="PIRSR613078-1"/>
    </source>
</evidence>
<dbReference type="KEGG" id="pmet:G4Y79_11190"/>
<dbReference type="Gene3D" id="3.40.50.1240">
    <property type="entry name" value="Phosphoglycerate mutase-like"/>
    <property type="match status" value="1"/>
</dbReference>
<dbReference type="PANTHER" id="PTHR48100:SF51">
    <property type="entry name" value="PHOSPHOGLYCERATE MUTASE"/>
    <property type="match status" value="1"/>
</dbReference>
<evidence type="ECO:0000313" key="3">
    <source>
        <dbReference type="EMBL" id="QPC84904.1"/>
    </source>
</evidence>
<dbReference type="RefSeq" id="WP_195172967.1">
    <property type="nucleotide sequence ID" value="NZ_CP062983.1"/>
</dbReference>
<feature type="active site" description="Proton donor/acceptor" evidence="1">
    <location>
        <position position="88"/>
    </location>
</feature>
<dbReference type="Proteomes" id="UP000594468">
    <property type="component" value="Chromosome"/>
</dbReference>
<dbReference type="Pfam" id="PF00300">
    <property type="entry name" value="His_Phos_1"/>
    <property type="match status" value="1"/>
</dbReference>
<dbReference type="SMART" id="SM00855">
    <property type="entry name" value="PGAM"/>
    <property type="match status" value="1"/>
</dbReference>
<name>A0A7S8EDM6_9CHLR</name>
<organism evidence="3 4">
    <name type="scientific">Phototrophicus methaneseepsis</name>
    <dbReference type="NCBI Taxonomy" id="2710758"/>
    <lineage>
        <taxon>Bacteria</taxon>
        <taxon>Bacillati</taxon>
        <taxon>Chloroflexota</taxon>
        <taxon>Candidatus Thermofontia</taxon>
        <taxon>Phototrophicales</taxon>
        <taxon>Phototrophicaceae</taxon>
        <taxon>Phototrophicus</taxon>
    </lineage>
</organism>
<protein>
    <submittedName>
        <fullName evidence="3">Histidine phosphatase family protein</fullName>
    </submittedName>
</protein>
<proteinExistence type="predicted"/>
<dbReference type="GO" id="GO:0016791">
    <property type="term" value="F:phosphatase activity"/>
    <property type="evidence" value="ECO:0007669"/>
    <property type="project" value="TreeGrafter"/>
</dbReference>
<dbReference type="SUPFAM" id="SSF53254">
    <property type="entry name" value="Phosphoglycerate mutase-like"/>
    <property type="match status" value="1"/>
</dbReference>
<feature type="active site" description="Tele-phosphohistidine intermediate" evidence="1">
    <location>
        <position position="12"/>
    </location>
</feature>
<reference evidence="3 4" key="1">
    <citation type="submission" date="2020-02" db="EMBL/GenBank/DDBJ databases">
        <authorList>
            <person name="Zheng R.K."/>
            <person name="Sun C.M."/>
        </authorList>
    </citation>
    <scope>NUCLEOTIDE SEQUENCE [LARGE SCALE GENOMIC DNA]</scope>
    <source>
        <strain evidence="4">rifampicinis</strain>
    </source>
</reference>
<accession>A0A7S8EDM6</accession>
<feature type="binding site" evidence="2">
    <location>
        <position position="61"/>
    </location>
    <ligand>
        <name>substrate</name>
    </ligand>
</feature>
<evidence type="ECO:0000256" key="2">
    <source>
        <dbReference type="PIRSR" id="PIRSR613078-2"/>
    </source>
</evidence>
<dbReference type="EMBL" id="CP062983">
    <property type="protein sequence ID" value="QPC84904.1"/>
    <property type="molecule type" value="Genomic_DNA"/>
</dbReference>
<dbReference type="GO" id="GO:0005737">
    <property type="term" value="C:cytoplasm"/>
    <property type="evidence" value="ECO:0007669"/>
    <property type="project" value="TreeGrafter"/>
</dbReference>
<dbReference type="PANTHER" id="PTHR48100">
    <property type="entry name" value="BROAD-SPECIFICITY PHOSPHATASE YOR283W-RELATED"/>
    <property type="match status" value="1"/>
</dbReference>
<sequence>MSAPLTLYMLRHGEVFNPQRILYGRMPGFYLSDVGRHQAIMAGRALKDKPISAMYSSPMERAQETATLVLGQRPGNQLAVQVDPRLNECHTPFDGTPHEKLEKVMFDIYTGNEPPHECPADLRVRALEFIAEMRTKHAHEQIAFVTHGDIVVTLFLHAMGQELNDIGRGKLEDLGLPERYPMTASINTLTYHTDDPDEVPEYHYLRPY</sequence>
<dbReference type="InterPro" id="IPR029033">
    <property type="entry name" value="His_PPase_superfam"/>
</dbReference>
<dbReference type="InterPro" id="IPR013078">
    <property type="entry name" value="His_Pase_superF_clade-1"/>
</dbReference>
<dbReference type="CDD" id="cd07067">
    <property type="entry name" value="HP_PGM_like"/>
    <property type="match status" value="1"/>
</dbReference>
<dbReference type="AlphaFoldDB" id="A0A7S8EDM6"/>